<sequence>MKKITVIILFSFFILSCNNKEKEGVEIYIEKKQQLNNHCLLVKLIIKNNDNKNYLIPITPTFYLENNKKMLQSVRSQIITSDSTNNLDGRMDFLLQEFTKKRLYKGFSHQVYKMAIMKNYEEYSNSLFFFPKNSKREIFLVFNDYQYCDTSNCNKIFNDNLTKIRFNNYTKEDIKTLDSLITYNKLNYVIYKKNIYLNDSLYINK</sequence>
<dbReference type="RefSeq" id="WP_062651050.1">
    <property type="nucleotide sequence ID" value="NZ_LPUR01000011.1"/>
</dbReference>
<evidence type="ECO:0000313" key="2">
    <source>
        <dbReference type="Proteomes" id="UP000070513"/>
    </source>
</evidence>
<evidence type="ECO:0000313" key="1">
    <source>
        <dbReference type="EMBL" id="KXH82957.1"/>
    </source>
</evidence>
<organism evidence="1 2">
    <name type="scientific">Chryseobacterium kwangjuense</name>
    <dbReference type="NCBI Taxonomy" id="267125"/>
    <lineage>
        <taxon>Bacteria</taxon>
        <taxon>Pseudomonadati</taxon>
        <taxon>Bacteroidota</taxon>
        <taxon>Flavobacteriia</taxon>
        <taxon>Flavobacteriales</taxon>
        <taxon>Weeksellaceae</taxon>
        <taxon>Chryseobacterium group</taxon>
        <taxon>Chryseobacterium</taxon>
    </lineage>
</organism>
<gene>
    <name evidence="1" type="ORF">AU378_11000</name>
</gene>
<dbReference type="AlphaFoldDB" id="A0A135WDJ8"/>
<proteinExistence type="predicted"/>
<dbReference type="Proteomes" id="UP000070513">
    <property type="component" value="Unassembled WGS sequence"/>
</dbReference>
<dbReference type="OrthoDB" id="1253496at2"/>
<reference evidence="2" key="1">
    <citation type="submission" date="2015-12" db="EMBL/GenBank/DDBJ databases">
        <title>Genome sequence of a biocontrol rhizobacterium Chryseobacterium kwangjuense strain KJ1R5 isolated from pepper (Capsicum annuum L.).</title>
        <authorList>
            <person name="Jeong J.-J."/>
            <person name="Park H."/>
            <person name="Mannaa M."/>
            <person name="Sang M.K."/>
            <person name="Choi I.-G."/>
            <person name="Kim K.D."/>
        </authorList>
    </citation>
    <scope>NUCLEOTIDE SEQUENCE [LARGE SCALE GENOMIC DNA]</scope>
    <source>
        <strain evidence="2">KJ1R5</strain>
    </source>
</reference>
<dbReference type="EMBL" id="LPUR01000011">
    <property type="protein sequence ID" value="KXH82957.1"/>
    <property type="molecule type" value="Genomic_DNA"/>
</dbReference>
<evidence type="ECO:0008006" key="3">
    <source>
        <dbReference type="Google" id="ProtNLM"/>
    </source>
</evidence>
<dbReference type="PROSITE" id="PS51257">
    <property type="entry name" value="PROKAR_LIPOPROTEIN"/>
    <property type="match status" value="1"/>
</dbReference>
<comment type="caution">
    <text evidence="1">The sequence shown here is derived from an EMBL/GenBank/DDBJ whole genome shotgun (WGS) entry which is preliminary data.</text>
</comment>
<accession>A0A135WDJ8</accession>
<name>A0A135WDJ8_9FLAO</name>
<protein>
    <recommendedName>
        <fullName evidence="3">Lipoprotein</fullName>
    </recommendedName>
</protein>
<reference evidence="1 2" key="2">
    <citation type="journal article" date="2016" name="Genome Announc.">
        <title>Draft Genome Sequence of a Biocontrol Rhizobacterium, Chryseobacterium kwangjuense Strain KJ1R5, Isolated from Pepper (Capsicum annuum).</title>
        <authorList>
            <person name="Jeong J.J."/>
            <person name="Park H."/>
            <person name="Park B.H."/>
            <person name="Mannaa M."/>
            <person name="Sang M.K."/>
            <person name="Choi I.G."/>
            <person name="Kim K.D."/>
        </authorList>
    </citation>
    <scope>NUCLEOTIDE SEQUENCE [LARGE SCALE GENOMIC DNA]</scope>
    <source>
        <strain evidence="1 2">KJ1R5</strain>
    </source>
</reference>